<sequence>MPKRTKVPAALHSELSEYAALLRALRTNDALDLASQLTRASATPAPEDDQMYQDKDGNELDKPLPESAPQEDLVEDVYAMSASVTHGRKRKRAGDASSKRRKGKAKARDTWTRWPLLAGDVHVPEWGLEDEVKLFATTHLCSMSSASDHGHQPLVNDEDDVEDTGLPSSTINVLTSESADHLSRILALLAAHVPPGEKIMQNRVRPLGWEAVLDVVGASGLVDANIVQNVQRRLQTVYGPTSSNVVDRVQTTSSVEMRLDGVCSSHDLSFLTLSGFDPTNSLPKRPTRLSFVTKYLTGQYCSSQYPYCVICFVGGW</sequence>
<dbReference type="RefSeq" id="XP_024335181.1">
    <property type="nucleotide sequence ID" value="XM_024479792.1"/>
</dbReference>
<gene>
    <name evidence="2" type="ORF">POSPLADRAFT_1049585</name>
</gene>
<reference evidence="2 3" key="1">
    <citation type="submission" date="2017-04" db="EMBL/GenBank/DDBJ databases">
        <title>Genome Sequence of the Model Brown-Rot Fungus Postia placenta SB12.</title>
        <authorList>
            <consortium name="DOE Joint Genome Institute"/>
            <person name="Gaskell J."/>
            <person name="Kersten P."/>
            <person name="Larrondo L.F."/>
            <person name="Canessa P."/>
            <person name="Martinez D."/>
            <person name="Hibbett D."/>
            <person name="Schmoll M."/>
            <person name="Kubicek C.P."/>
            <person name="Martinez A.T."/>
            <person name="Yadav J."/>
            <person name="Master E."/>
            <person name="Magnuson J.K."/>
            <person name="James T."/>
            <person name="Yaver D."/>
            <person name="Berka R."/>
            <person name="Labutti K."/>
            <person name="Lipzen A."/>
            <person name="Aerts A."/>
            <person name="Barry K."/>
            <person name="Henrissat B."/>
            <person name="Blanchette R."/>
            <person name="Grigoriev I."/>
            <person name="Cullen D."/>
        </authorList>
    </citation>
    <scope>NUCLEOTIDE SEQUENCE [LARGE SCALE GENOMIC DNA]</scope>
    <source>
        <strain evidence="2 3">MAD-698-R-SB12</strain>
    </source>
</reference>
<dbReference type="GeneID" id="36324742"/>
<evidence type="ECO:0000256" key="1">
    <source>
        <dbReference type="SAM" id="MobiDB-lite"/>
    </source>
</evidence>
<dbReference type="AlphaFoldDB" id="A0A1X6MPP2"/>
<feature type="compositionally biased region" description="Basic and acidic residues" evidence="1">
    <location>
        <begin position="52"/>
        <end position="64"/>
    </location>
</feature>
<evidence type="ECO:0000313" key="2">
    <source>
        <dbReference type="EMBL" id="OSX58387.1"/>
    </source>
</evidence>
<dbReference type="EMBL" id="KZ110605">
    <property type="protein sequence ID" value="OSX58387.1"/>
    <property type="molecule type" value="Genomic_DNA"/>
</dbReference>
<evidence type="ECO:0000313" key="3">
    <source>
        <dbReference type="Proteomes" id="UP000194127"/>
    </source>
</evidence>
<accession>A0A1X6MPP2</accession>
<protein>
    <submittedName>
        <fullName evidence="2">Uncharacterized protein</fullName>
    </submittedName>
</protein>
<keyword evidence="3" id="KW-1185">Reference proteome</keyword>
<feature type="region of interest" description="Disordered" evidence="1">
    <location>
        <begin position="37"/>
        <end position="107"/>
    </location>
</feature>
<dbReference type="OrthoDB" id="3260379at2759"/>
<name>A0A1X6MPP2_9APHY</name>
<proteinExistence type="predicted"/>
<organism evidence="2 3">
    <name type="scientific">Postia placenta MAD-698-R-SB12</name>
    <dbReference type="NCBI Taxonomy" id="670580"/>
    <lineage>
        <taxon>Eukaryota</taxon>
        <taxon>Fungi</taxon>
        <taxon>Dikarya</taxon>
        <taxon>Basidiomycota</taxon>
        <taxon>Agaricomycotina</taxon>
        <taxon>Agaricomycetes</taxon>
        <taxon>Polyporales</taxon>
        <taxon>Adustoporiaceae</taxon>
        <taxon>Rhodonia</taxon>
    </lineage>
</organism>
<dbReference type="Proteomes" id="UP000194127">
    <property type="component" value="Unassembled WGS sequence"/>
</dbReference>